<reference evidence="2" key="1">
    <citation type="submission" date="2023-06" db="EMBL/GenBank/DDBJ databases">
        <authorList>
            <consortium name="Lawrence Berkeley National Laboratory"/>
            <person name="Ahrendt S."/>
            <person name="Sahu N."/>
            <person name="Indic B."/>
            <person name="Wong-Bajracharya J."/>
            <person name="Merenyi Z."/>
            <person name="Ke H.-M."/>
            <person name="Monk M."/>
            <person name="Kocsube S."/>
            <person name="Drula E."/>
            <person name="Lipzen A."/>
            <person name="Balint B."/>
            <person name="Henrissat B."/>
            <person name="Andreopoulos B."/>
            <person name="Martin F.M."/>
            <person name="Harder C.B."/>
            <person name="Rigling D."/>
            <person name="Ford K.L."/>
            <person name="Foster G.D."/>
            <person name="Pangilinan J."/>
            <person name="Papanicolaou A."/>
            <person name="Barry K."/>
            <person name="LaButti K."/>
            <person name="Viragh M."/>
            <person name="Koriabine M."/>
            <person name="Yan M."/>
            <person name="Riley R."/>
            <person name="Champramary S."/>
            <person name="Plett K.L."/>
            <person name="Tsai I.J."/>
            <person name="Slot J."/>
            <person name="Sipos G."/>
            <person name="Plett J."/>
            <person name="Nagy L.G."/>
            <person name="Grigoriev I.V."/>
        </authorList>
    </citation>
    <scope>NUCLEOTIDE SEQUENCE</scope>
    <source>
        <strain evidence="2">CCBAS 213</strain>
    </source>
</reference>
<name>A0AA39NHR6_ARMTA</name>
<keyword evidence="3" id="KW-1185">Reference proteome</keyword>
<protein>
    <submittedName>
        <fullName evidence="2">Uncharacterized protein</fullName>
    </submittedName>
</protein>
<gene>
    <name evidence="2" type="ORF">EV420DRAFT_798689</name>
</gene>
<comment type="caution">
    <text evidence="2">The sequence shown here is derived from an EMBL/GenBank/DDBJ whole genome shotgun (WGS) entry which is preliminary data.</text>
</comment>
<evidence type="ECO:0000313" key="3">
    <source>
        <dbReference type="Proteomes" id="UP001175211"/>
    </source>
</evidence>
<accession>A0AA39NHR6</accession>
<feature type="signal peptide" evidence="1">
    <location>
        <begin position="1"/>
        <end position="16"/>
    </location>
</feature>
<dbReference type="RefSeq" id="XP_060336703.1">
    <property type="nucleotide sequence ID" value="XM_060483487.1"/>
</dbReference>
<feature type="chain" id="PRO_5041413996" evidence="1">
    <location>
        <begin position="17"/>
        <end position="173"/>
    </location>
</feature>
<dbReference type="EMBL" id="JAUEPS010000004">
    <property type="protein sequence ID" value="KAK0465876.1"/>
    <property type="molecule type" value="Genomic_DNA"/>
</dbReference>
<keyword evidence="1" id="KW-0732">Signal</keyword>
<evidence type="ECO:0000313" key="2">
    <source>
        <dbReference type="EMBL" id="KAK0465876.1"/>
    </source>
</evidence>
<dbReference type="GeneID" id="85367035"/>
<organism evidence="2 3">
    <name type="scientific">Armillaria tabescens</name>
    <name type="common">Ringless honey mushroom</name>
    <name type="synonym">Agaricus tabescens</name>
    <dbReference type="NCBI Taxonomy" id="1929756"/>
    <lineage>
        <taxon>Eukaryota</taxon>
        <taxon>Fungi</taxon>
        <taxon>Dikarya</taxon>
        <taxon>Basidiomycota</taxon>
        <taxon>Agaricomycotina</taxon>
        <taxon>Agaricomycetes</taxon>
        <taxon>Agaricomycetidae</taxon>
        <taxon>Agaricales</taxon>
        <taxon>Marasmiineae</taxon>
        <taxon>Physalacriaceae</taxon>
        <taxon>Desarmillaria</taxon>
    </lineage>
</organism>
<evidence type="ECO:0000256" key="1">
    <source>
        <dbReference type="SAM" id="SignalP"/>
    </source>
</evidence>
<proteinExistence type="predicted"/>
<dbReference type="AlphaFoldDB" id="A0AA39NHR6"/>
<dbReference type="Proteomes" id="UP001175211">
    <property type="component" value="Unassembled WGS sequence"/>
</dbReference>
<sequence length="173" mass="18418">MLFGSFFFALVALVSGTPTSSTEDLVDGLSIGPISNITVDISLKSLVNNLVDVSFTVTNFIPAELTLDRIVASAGVNNTEYAALDHNFTQPLVIPFFGRADSGTIQNVLLTQGALASLEIVPLKYLDLLNMTMYMRAATVSGANGIPWNLTGLEQDDVTTTYKLSLGLEEGAP</sequence>